<accession>A0AAW3IM36</accession>
<gene>
    <name evidence="1" type="ORF">ACX05_26940</name>
</gene>
<sequence length="295" mass="33985">MSKLQRRESDLCIKIDFEKNSRNPQRVFNSMSHLISSVEEFHSCLLNSVSAETKSSFLLSDINEGSIKSWLCPEIEGDVTEEQKGRLTKFLNYCTDLVISFIAERDTIESLEVLADLEDEIATAAVEFEVEEFPNVFSLDRYRLLKGYTELSQSTTELNDVDQVYFNSRGEPKVINKKFHLTKDDVEAILIERVEKNTTTETLVIKKADFIGKSMWDFLRKKSAISARITHEEWLDKSHSRIETVAPGDGLLCNLVTTAYFDKSDRLIDTKYEVVFVHKKVDVLNLQQELKYDNE</sequence>
<protein>
    <submittedName>
        <fullName evidence="1">Uncharacterized protein</fullName>
    </submittedName>
</protein>
<name>A0AAW3IM36_VIBPH</name>
<dbReference type="Proteomes" id="UP000037697">
    <property type="component" value="Unassembled WGS sequence"/>
</dbReference>
<evidence type="ECO:0000313" key="1">
    <source>
        <dbReference type="EMBL" id="KOY18722.1"/>
    </source>
</evidence>
<dbReference type="EMBL" id="LIRS01000160">
    <property type="protein sequence ID" value="KOY18722.1"/>
    <property type="molecule type" value="Genomic_DNA"/>
</dbReference>
<dbReference type="AlphaFoldDB" id="A0AAW3IM36"/>
<comment type="caution">
    <text evidence="1">The sequence shown here is derived from an EMBL/GenBank/DDBJ whole genome shotgun (WGS) entry which is preliminary data.</text>
</comment>
<organism evidence="1 2">
    <name type="scientific">Vibrio parahaemolyticus</name>
    <dbReference type="NCBI Taxonomy" id="670"/>
    <lineage>
        <taxon>Bacteria</taxon>
        <taxon>Pseudomonadati</taxon>
        <taxon>Pseudomonadota</taxon>
        <taxon>Gammaproteobacteria</taxon>
        <taxon>Vibrionales</taxon>
        <taxon>Vibrionaceae</taxon>
        <taxon>Vibrio</taxon>
    </lineage>
</organism>
<dbReference type="RefSeq" id="WP_053812780.1">
    <property type="nucleotide sequence ID" value="NZ_JAMQAC010000034.1"/>
</dbReference>
<evidence type="ECO:0000313" key="2">
    <source>
        <dbReference type="Proteomes" id="UP000037697"/>
    </source>
</evidence>
<proteinExistence type="predicted"/>
<reference evidence="1 2" key="1">
    <citation type="submission" date="2015-07" db="EMBL/GenBank/DDBJ databases">
        <title>Foodborne Vibrio parahaemolyticus Isolates.</title>
        <authorList>
            <person name="Ronholm J."/>
            <person name="Petronella N."/>
            <person name="Kenwell R."/>
            <person name="Banerjee S."/>
        </authorList>
    </citation>
    <scope>NUCLEOTIDE SEQUENCE [LARGE SCALE GENOMIC DNA]</scope>
    <source>
        <strain evidence="1 2">HS-06-05</strain>
    </source>
</reference>